<dbReference type="RefSeq" id="WP_083489604.1">
    <property type="nucleotide sequence ID" value="NZ_LDJM01000004.1"/>
</dbReference>
<accession>A0A0R0DCN7</accession>
<evidence type="ECO:0000313" key="5">
    <source>
        <dbReference type="Proteomes" id="UP000050956"/>
    </source>
</evidence>
<feature type="compositionally biased region" description="Basic and acidic residues" evidence="1">
    <location>
        <begin position="117"/>
        <end position="128"/>
    </location>
</feature>
<feature type="signal peptide" evidence="2">
    <location>
        <begin position="1"/>
        <end position="18"/>
    </location>
</feature>
<organism evidence="4 5">
    <name type="scientific">Stenotrophomonas ginsengisoli</name>
    <dbReference type="NCBI Taxonomy" id="336566"/>
    <lineage>
        <taxon>Bacteria</taxon>
        <taxon>Pseudomonadati</taxon>
        <taxon>Pseudomonadota</taxon>
        <taxon>Gammaproteobacteria</taxon>
        <taxon>Lysobacterales</taxon>
        <taxon>Lysobacteraceae</taxon>
        <taxon>Stenotrophomonas</taxon>
    </lineage>
</organism>
<feature type="region of interest" description="Disordered" evidence="1">
    <location>
        <begin position="109"/>
        <end position="142"/>
    </location>
</feature>
<evidence type="ECO:0000259" key="3">
    <source>
        <dbReference type="Pfam" id="PF13511"/>
    </source>
</evidence>
<dbReference type="EMBL" id="LDJM01000004">
    <property type="protein sequence ID" value="KRG79408.1"/>
    <property type="molecule type" value="Genomic_DNA"/>
</dbReference>
<dbReference type="OrthoDB" id="6041607at2"/>
<dbReference type="Pfam" id="PF13511">
    <property type="entry name" value="DUF4124"/>
    <property type="match status" value="1"/>
</dbReference>
<sequence length="142" mass="15460">MIRSAVLLLLCLPGIAAAQVYKCSGKSGETVYSQHPCTASAQPHVLRNGQLAGSNLRVDRQCLDQARAGIYAASNDRVAALQQQIKLLQESGNNTPRITQLRQAITAENRNANRQASEARADCMREQEQEQAPVIENSQSDT</sequence>
<reference evidence="4 5" key="1">
    <citation type="submission" date="2015-05" db="EMBL/GenBank/DDBJ databases">
        <title>Genome sequencing and analysis of members of genus Stenotrophomonas.</title>
        <authorList>
            <person name="Patil P.P."/>
            <person name="Midha S."/>
            <person name="Patil P.B."/>
        </authorList>
    </citation>
    <scope>NUCLEOTIDE SEQUENCE [LARGE SCALE GENOMIC DNA]</scope>
    <source>
        <strain evidence="4 5">DSM 24757</strain>
    </source>
</reference>
<dbReference type="AlphaFoldDB" id="A0A0R0DCN7"/>
<evidence type="ECO:0000256" key="1">
    <source>
        <dbReference type="SAM" id="MobiDB-lite"/>
    </source>
</evidence>
<name>A0A0R0DCN7_9GAMM</name>
<keyword evidence="5" id="KW-1185">Reference proteome</keyword>
<comment type="caution">
    <text evidence="4">The sequence shown here is derived from an EMBL/GenBank/DDBJ whole genome shotgun (WGS) entry which is preliminary data.</text>
</comment>
<feature type="chain" id="PRO_5006395498" description="DUF4124 domain-containing protein" evidence="2">
    <location>
        <begin position="19"/>
        <end position="142"/>
    </location>
</feature>
<evidence type="ECO:0000256" key="2">
    <source>
        <dbReference type="SAM" id="SignalP"/>
    </source>
</evidence>
<evidence type="ECO:0000313" key="4">
    <source>
        <dbReference type="EMBL" id="KRG79408.1"/>
    </source>
</evidence>
<feature type="domain" description="DUF4124" evidence="3">
    <location>
        <begin position="7"/>
        <end position="42"/>
    </location>
</feature>
<dbReference type="PATRIC" id="fig|336566.3.peg.2269"/>
<dbReference type="Proteomes" id="UP000050956">
    <property type="component" value="Unassembled WGS sequence"/>
</dbReference>
<dbReference type="STRING" id="336566.ABB30_01130"/>
<dbReference type="InterPro" id="IPR025392">
    <property type="entry name" value="DUF4124"/>
</dbReference>
<protein>
    <recommendedName>
        <fullName evidence="3">DUF4124 domain-containing protein</fullName>
    </recommendedName>
</protein>
<keyword evidence="2" id="KW-0732">Signal</keyword>
<gene>
    <name evidence="4" type="ORF">ABB30_01130</name>
</gene>
<proteinExistence type="predicted"/>